<dbReference type="RefSeq" id="WP_188419869.1">
    <property type="nucleotide sequence ID" value="NZ_BMDP01000001.1"/>
</dbReference>
<gene>
    <name evidence="1" type="ORF">GCM10011430_10290</name>
</gene>
<evidence type="ECO:0000313" key="2">
    <source>
        <dbReference type="Proteomes" id="UP000627205"/>
    </source>
</evidence>
<reference evidence="1" key="1">
    <citation type="journal article" date="2014" name="Int. J. Syst. Evol. Microbiol.">
        <title>Complete genome sequence of Corynebacterium casei LMG S-19264T (=DSM 44701T), isolated from a smear-ripened cheese.</title>
        <authorList>
            <consortium name="US DOE Joint Genome Institute (JGI-PGF)"/>
            <person name="Walter F."/>
            <person name="Albersmeier A."/>
            <person name="Kalinowski J."/>
            <person name="Ruckert C."/>
        </authorList>
    </citation>
    <scope>NUCLEOTIDE SEQUENCE</scope>
    <source>
        <strain evidence="1">CCM 7664</strain>
    </source>
</reference>
<accession>A0A8J3AV93</accession>
<name>A0A8J3AV93_9BURK</name>
<sequence>MLAGTVSLACASFAFGFDLPANLPARAEGLWRIDRSGTISDGKTTFEIQKIWNVCLDAKADRALHALEVYEQQASVAGLNETCEDPQPAFAENTLSWSMHCAGPSPIENKTGKTDIRHTTTFVADDRTQAESVIANRDNLVESDGRFVTQMQHLGACEAGMQPADMTLMHWRVNGEETLKARQKRNVYSEIEYYRKFTASRLQR</sequence>
<protein>
    <recommendedName>
        <fullName evidence="3">DUF3617 family protein</fullName>
    </recommendedName>
</protein>
<keyword evidence="2" id="KW-1185">Reference proteome</keyword>
<reference evidence="1" key="2">
    <citation type="submission" date="2020-09" db="EMBL/GenBank/DDBJ databases">
        <authorList>
            <person name="Sun Q."/>
            <person name="Sedlacek I."/>
        </authorList>
    </citation>
    <scope>NUCLEOTIDE SEQUENCE</scope>
    <source>
        <strain evidence="1">CCM 7664</strain>
    </source>
</reference>
<evidence type="ECO:0000313" key="1">
    <source>
        <dbReference type="EMBL" id="GGI53855.1"/>
    </source>
</evidence>
<proteinExistence type="predicted"/>
<dbReference type="AlphaFoldDB" id="A0A8J3AV93"/>
<comment type="caution">
    <text evidence="1">The sequence shown here is derived from an EMBL/GenBank/DDBJ whole genome shotgun (WGS) entry which is preliminary data.</text>
</comment>
<evidence type="ECO:0008006" key="3">
    <source>
        <dbReference type="Google" id="ProtNLM"/>
    </source>
</evidence>
<organism evidence="1 2">
    <name type="scientific">Oxalicibacterium solurbis</name>
    <dbReference type="NCBI Taxonomy" id="69280"/>
    <lineage>
        <taxon>Bacteria</taxon>
        <taxon>Pseudomonadati</taxon>
        <taxon>Pseudomonadota</taxon>
        <taxon>Betaproteobacteria</taxon>
        <taxon>Burkholderiales</taxon>
        <taxon>Oxalobacteraceae</taxon>
        <taxon>Oxalicibacterium</taxon>
    </lineage>
</organism>
<dbReference type="EMBL" id="BMDP01000001">
    <property type="protein sequence ID" value="GGI53855.1"/>
    <property type="molecule type" value="Genomic_DNA"/>
</dbReference>
<dbReference type="Proteomes" id="UP000627205">
    <property type="component" value="Unassembled WGS sequence"/>
</dbReference>